<dbReference type="InterPro" id="IPR011990">
    <property type="entry name" value="TPR-like_helical_dom_sf"/>
</dbReference>
<dbReference type="AlphaFoldDB" id="A0A4P7W2X3"/>
<dbReference type="KEGG" id="ddb:E7747_08020"/>
<evidence type="ECO:0000313" key="1">
    <source>
        <dbReference type="EMBL" id="QCD42227.1"/>
    </source>
</evidence>
<dbReference type="EMBL" id="CP039396">
    <property type="protein sequence ID" value="QCD42227.1"/>
    <property type="molecule type" value="Genomic_DNA"/>
</dbReference>
<sequence>MLLLLACCTASCSNHKQKEALDRAEYLMEAHPDSALIILNEIEKSELGSKKEQARYALLMSMALDKNYIDTTAFDVLQPAIDYYLKKGTPDEKLRTYYYQGVIFLNKRDRDNALNSFAKGIHIANESEDSLTI</sequence>
<reference evidence="2" key="1">
    <citation type="submission" date="2019-02" db="EMBL/GenBank/DDBJ databases">
        <title>Isolation and identification of novel species under the genus Muribaculum.</title>
        <authorList>
            <person name="Miyake S."/>
            <person name="Ding Y."/>
            <person name="Low A."/>
            <person name="Soh M."/>
            <person name="Seedorf H."/>
        </authorList>
    </citation>
    <scope>NUCLEOTIDE SEQUENCE [LARGE SCALE GENOMIC DNA]</scope>
    <source>
        <strain evidence="2">H5</strain>
    </source>
</reference>
<organism evidence="1 2">
    <name type="scientific">Duncaniella dubosii</name>
    <dbReference type="NCBI Taxonomy" id="2518971"/>
    <lineage>
        <taxon>Bacteria</taxon>
        <taxon>Pseudomonadati</taxon>
        <taxon>Bacteroidota</taxon>
        <taxon>Bacteroidia</taxon>
        <taxon>Bacteroidales</taxon>
        <taxon>Muribaculaceae</taxon>
        <taxon>Duncaniella</taxon>
    </lineage>
</organism>
<dbReference type="RefSeq" id="WP_136415287.1">
    <property type="nucleotide sequence ID" value="NZ_CP039396.1"/>
</dbReference>
<name>A0A4P7W2X3_9BACT</name>
<proteinExistence type="predicted"/>
<protein>
    <recommendedName>
        <fullName evidence="3">Tetratricopeptide repeat protein</fullName>
    </recommendedName>
</protein>
<dbReference type="SUPFAM" id="SSF48452">
    <property type="entry name" value="TPR-like"/>
    <property type="match status" value="1"/>
</dbReference>
<gene>
    <name evidence="1" type="ORF">E7747_08020</name>
</gene>
<keyword evidence="2" id="KW-1185">Reference proteome</keyword>
<evidence type="ECO:0000313" key="2">
    <source>
        <dbReference type="Proteomes" id="UP000297149"/>
    </source>
</evidence>
<dbReference type="Proteomes" id="UP000297149">
    <property type="component" value="Chromosome"/>
</dbReference>
<accession>A0A4P7W2X3</accession>
<evidence type="ECO:0008006" key="3">
    <source>
        <dbReference type="Google" id="ProtNLM"/>
    </source>
</evidence>